<feature type="region of interest" description="Disordered" evidence="1">
    <location>
        <begin position="139"/>
        <end position="191"/>
    </location>
</feature>
<name>A0A1Y2BIV9_9TREE</name>
<reference evidence="2 3" key="1">
    <citation type="submission" date="2016-07" db="EMBL/GenBank/DDBJ databases">
        <title>Pervasive Adenine N6-methylation of Active Genes in Fungi.</title>
        <authorList>
            <consortium name="DOE Joint Genome Institute"/>
            <person name="Mondo S.J."/>
            <person name="Dannebaum R.O."/>
            <person name="Kuo R.C."/>
            <person name="Labutti K."/>
            <person name="Haridas S."/>
            <person name="Kuo A."/>
            <person name="Salamov A."/>
            <person name="Ahrendt S.R."/>
            <person name="Lipzen A."/>
            <person name="Sullivan W."/>
            <person name="Andreopoulos W.B."/>
            <person name="Clum A."/>
            <person name="Lindquist E."/>
            <person name="Daum C."/>
            <person name="Ramamoorthy G.K."/>
            <person name="Gryganskyi A."/>
            <person name="Culley D."/>
            <person name="Magnuson J.K."/>
            <person name="James T.Y."/>
            <person name="O'Malley M.A."/>
            <person name="Stajich J.E."/>
            <person name="Spatafora J.W."/>
            <person name="Visel A."/>
            <person name="Grigoriev I.V."/>
        </authorList>
    </citation>
    <scope>NUCLEOTIDE SEQUENCE [LARGE SCALE GENOMIC DNA]</scope>
    <source>
        <strain evidence="2 3">68-887.2</strain>
    </source>
</reference>
<organism evidence="2 3">
    <name type="scientific">Naematelia encephala</name>
    <dbReference type="NCBI Taxonomy" id="71784"/>
    <lineage>
        <taxon>Eukaryota</taxon>
        <taxon>Fungi</taxon>
        <taxon>Dikarya</taxon>
        <taxon>Basidiomycota</taxon>
        <taxon>Agaricomycotina</taxon>
        <taxon>Tremellomycetes</taxon>
        <taxon>Tremellales</taxon>
        <taxon>Naemateliaceae</taxon>
        <taxon>Naematelia</taxon>
    </lineage>
</organism>
<feature type="compositionally biased region" description="Basic and acidic residues" evidence="1">
    <location>
        <begin position="180"/>
        <end position="191"/>
    </location>
</feature>
<dbReference type="AlphaFoldDB" id="A0A1Y2BIV9"/>
<feature type="compositionally biased region" description="Basic residues" evidence="1">
    <location>
        <begin position="139"/>
        <end position="150"/>
    </location>
</feature>
<dbReference type="EMBL" id="MCFC01000002">
    <property type="protein sequence ID" value="ORY34706.1"/>
    <property type="molecule type" value="Genomic_DNA"/>
</dbReference>
<dbReference type="InParanoid" id="A0A1Y2BIV9"/>
<gene>
    <name evidence="2" type="ORF">BCR39DRAFT_122195</name>
</gene>
<proteinExistence type="predicted"/>
<evidence type="ECO:0000256" key="1">
    <source>
        <dbReference type="SAM" id="MobiDB-lite"/>
    </source>
</evidence>
<feature type="region of interest" description="Disordered" evidence="1">
    <location>
        <begin position="1"/>
        <end position="24"/>
    </location>
</feature>
<protein>
    <submittedName>
        <fullName evidence="2">Uncharacterized protein</fullName>
    </submittedName>
</protein>
<dbReference type="Proteomes" id="UP000193986">
    <property type="component" value="Unassembled WGS sequence"/>
</dbReference>
<evidence type="ECO:0000313" key="3">
    <source>
        <dbReference type="Proteomes" id="UP000193986"/>
    </source>
</evidence>
<evidence type="ECO:0000313" key="2">
    <source>
        <dbReference type="EMBL" id="ORY34706.1"/>
    </source>
</evidence>
<keyword evidence="3" id="KW-1185">Reference proteome</keyword>
<comment type="caution">
    <text evidence="2">The sequence shown here is derived from an EMBL/GenBank/DDBJ whole genome shotgun (WGS) entry which is preliminary data.</text>
</comment>
<accession>A0A1Y2BIV9</accession>
<feature type="compositionally biased region" description="Basic and acidic residues" evidence="1">
    <location>
        <begin position="1"/>
        <end position="11"/>
    </location>
</feature>
<sequence length="191" mass="23314">MDENEQPKGNEPDEETEDGWHDERLSGWKDRDNYVYLYEQRETFAWQRRQDHEKQKVIWRLAEKTCLYTEECLRLLHRSALDRNDVSCLAELLLQSACTFRLMCDDTMEKPWRPRLTIVLENPDMRPLNRRERRRIRKFYHSQRHNKRVPAVKEESESEDEETASASTEETHSNRRKRQRSETEDYPSKRR</sequence>